<proteinExistence type="predicted"/>
<gene>
    <name evidence="1" type="ORF">L211DRAFT_845747</name>
</gene>
<accession>A0A3N4M4A1</accession>
<dbReference type="OrthoDB" id="5382404at2759"/>
<evidence type="ECO:0000313" key="1">
    <source>
        <dbReference type="EMBL" id="RPB28739.1"/>
    </source>
</evidence>
<keyword evidence="2" id="KW-1185">Reference proteome</keyword>
<name>A0A3N4M4A1_9PEZI</name>
<organism evidence="1 2">
    <name type="scientific">Terfezia boudieri ATCC MYA-4762</name>
    <dbReference type="NCBI Taxonomy" id="1051890"/>
    <lineage>
        <taxon>Eukaryota</taxon>
        <taxon>Fungi</taxon>
        <taxon>Dikarya</taxon>
        <taxon>Ascomycota</taxon>
        <taxon>Pezizomycotina</taxon>
        <taxon>Pezizomycetes</taxon>
        <taxon>Pezizales</taxon>
        <taxon>Pezizaceae</taxon>
        <taxon>Terfezia</taxon>
    </lineage>
</organism>
<sequence length="317" mass="35020">MVSRLAVRGNVTLTTLAGYMGICCTYIDEEQLQIVIQVLEDFAKIDINNSQAEVQLEQLETLYEQATSSPIAGHVWPSLLANTAYSRLAPEKRVLKLHHAMRNISLLKLLIEQHEAARSYNPQTTLASPDIDPALSSNLDPDNYESTHPYILPPVEESGPSSGAPLEFQPSSTGGFSPLGMQPHSYLAMDTQFLQLPLGATAPYSALPLPQRDTLDTHIRNEQRMRQNGEDQEPNENPHCIVSAPSMGFCCPLLSCGRNQCTPPKLFGRTDNLRTHLKAVHGLPITDGVRLPKWLAENPGALEDAEYRAQASLLLRY</sequence>
<dbReference type="Proteomes" id="UP000267821">
    <property type="component" value="Unassembled WGS sequence"/>
</dbReference>
<protein>
    <submittedName>
        <fullName evidence="1">Uncharacterized protein</fullName>
    </submittedName>
</protein>
<dbReference type="AlphaFoldDB" id="A0A3N4M4A1"/>
<dbReference type="InParanoid" id="A0A3N4M4A1"/>
<dbReference type="EMBL" id="ML121529">
    <property type="protein sequence ID" value="RPB28739.1"/>
    <property type="molecule type" value="Genomic_DNA"/>
</dbReference>
<reference evidence="1 2" key="1">
    <citation type="journal article" date="2018" name="Nat. Ecol. Evol.">
        <title>Pezizomycetes genomes reveal the molecular basis of ectomycorrhizal truffle lifestyle.</title>
        <authorList>
            <person name="Murat C."/>
            <person name="Payen T."/>
            <person name="Noel B."/>
            <person name="Kuo A."/>
            <person name="Morin E."/>
            <person name="Chen J."/>
            <person name="Kohler A."/>
            <person name="Krizsan K."/>
            <person name="Balestrini R."/>
            <person name="Da Silva C."/>
            <person name="Montanini B."/>
            <person name="Hainaut M."/>
            <person name="Levati E."/>
            <person name="Barry K.W."/>
            <person name="Belfiori B."/>
            <person name="Cichocki N."/>
            <person name="Clum A."/>
            <person name="Dockter R.B."/>
            <person name="Fauchery L."/>
            <person name="Guy J."/>
            <person name="Iotti M."/>
            <person name="Le Tacon F."/>
            <person name="Lindquist E.A."/>
            <person name="Lipzen A."/>
            <person name="Malagnac F."/>
            <person name="Mello A."/>
            <person name="Molinier V."/>
            <person name="Miyauchi S."/>
            <person name="Poulain J."/>
            <person name="Riccioni C."/>
            <person name="Rubini A."/>
            <person name="Sitrit Y."/>
            <person name="Splivallo R."/>
            <person name="Traeger S."/>
            <person name="Wang M."/>
            <person name="Zifcakova L."/>
            <person name="Wipf D."/>
            <person name="Zambonelli A."/>
            <person name="Paolocci F."/>
            <person name="Nowrousian M."/>
            <person name="Ottonello S."/>
            <person name="Baldrian P."/>
            <person name="Spatafora J.W."/>
            <person name="Henrissat B."/>
            <person name="Nagy L.G."/>
            <person name="Aury J.M."/>
            <person name="Wincker P."/>
            <person name="Grigoriev I.V."/>
            <person name="Bonfante P."/>
            <person name="Martin F.M."/>
        </authorList>
    </citation>
    <scope>NUCLEOTIDE SEQUENCE [LARGE SCALE GENOMIC DNA]</scope>
    <source>
        <strain evidence="1 2">ATCC MYA-4762</strain>
    </source>
</reference>
<evidence type="ECO:0000313" key="2">
    <source>
        <dbReference type="Proteomes" id="UP000267821"/>
    </source>
</evidence>